<dbReference type="PANTHER" id="PTHR48098">
    <property type="entry name" value="ENTEROCHELIN ESTERASE-RELATED"/>
    <property type="match status" value="1"/>
</dbReference>
<keyword evidence="2" id="KW-1185">Reference proteome</keyword>
<dbReference type="OrthoDB" id="9775130at2"/>
<reference evidence="2" key="1">
    <citation type="submission" date="2016-10" db="EMBL/GenBank/DDBJ databases">
        <authorList>
            <person name="Varghese N."/>
            <person name="Submissions S."/>
        </authorList>
    </citation>
    <scope>NUCLEOTIDE SEQUENCE [LARGE SCALE GENOMIC DNA]</scope>
    <source>
        <strain evidence="2">ATCC 25963</strain>
    </source>
</reference>
<dbReference type="RefSeq" id="WP_096328553.1">
    <property type="nucleotide sequence ID" value="NZ_FOMX01000026.1"/>
</dbReference>
<dbReference type="Pfam" id="PF00756">
    <property type="entry name" value="Esterase"/>
    <property type="match status" value="1"/>
</dbReference>
<dbReference type="AlphaFoldDB" id="A0A1I2FJI2"/>
<protein>
    <submittedName>
        <fullName evidence="1">Esterase/lipase superfamily enzyme</fullName>
    </submittedName>
</protein>
<accession>A0A1I2FJI2</accession>
<dbReference type="EMBL" id="FOMX01000026">
    <property type="protein sequence ID" value="SFF04621.1"/>
    <property type="molecule type" value="Genomic_DNA"/>
</dbReference>
<evidence type="ECO:0000313" key="1">
    <source>
        <dbReference type="EMBL" id="SFF04621.1"/>
    </source>
</evidence>
<name>A0A1I2FJI2_9BACT</name>
<proteinExistence type="predicted"/>
<dbReference type="InterPro" id="IPR050583">
    <property type="entry name" value="Mycobacterial_A85_antigen"/>
</dbReference>
<evidence type="ECO:0000313" key="2">
    <source>
        <dbReference type="Proteomes" id="UP000199400"/>
    </source>
</evidence>
<gene>
    <name evidence="1" type="ORF">SAMN02745121_06675</name>
</gene>
<dbReference type="InterPro" id="IPR000801">
    <property type="entry name" value="Esterase-like"/>
</dbReference>
<dbReference type="SUPFAM" id="SSF53474">
    <property type="entry name" value="alpha/beta-Hydrolases"/>
    <property type="match status" value="1"/>
</dbReference>
<dbReference type="InterPro" id="IPR029058">
    <property type="entry name" value="AB_hydrolase_fold"/>
</dbReference>
<sequence length="246" mass="28129">MHARHLMLESPAMGRKVHLWCYGHYGPPVIVFPSAAGFAHEWDRHGMFEVLGPLIRAGKVKFYCPESNVSQVWTDKESSIAARMQRHRAYEGFILDTLVPFIREDCRWEGAPMTAVGCSLGGTYAALFALKYPETFRRVLCMSGRYLTTELTGKHNDSDLYFNNPLAFVPGLRGEPLERLRRNTHLTLVCGRGAYEEGCIEETIALGQLLKEKDIPSVTDIWGRESRHDWDWWQRQVVVHLPRLLG</sequence>
<dbReference type="STRING" id="54.SAMN02745121_06675"/>
<organism evidence="1 2">
    <name type="scientific">Nannocystis exedens</name>
    <dbReference type="NCBI Taxonomy" id="54"/>
    <lineage>
        <taxon>Bacteria</taxon>
        <taxon>Pseudomonadati</taxon>
        <taxon>Myxococcota</taxon>
        <taxon>Polyangia</taxon>
        <taxon>Nannocystales</taxon>
        <taxon>Nannocystaceae</taxon>
        <taxon>Nannocystis</taxon>
    </lineage>
</organism>
<dbReference type="Proteomes" id="UP000199400">
    <property type="component" value="Unassembled WGS sequence"/>
</dbReference>
<dbReference type="PANTHER" id="PTHR48098:SF3">
    <property type="entry name" value="IRON(III) ENTEROBACTIN ESTERASE"/>
    <property type="match status" value="1"/>
</dbReference>
<dbReference type="Gene3D" id="3.40.50.1820">
    <property type="entry name" value="alpha/beta hydrolase"/>
    <property type="match status" value="1"/>
</dbReference>